<evidence type="ECO:0000313" key="2">
    <source>
        <dbReference type="EMBL" id="TDD08260.1"/>
    </source>
</evidence>
<evidence type="ECO:0000313" key="3">
    <source>
        <dbReference type="Proteomes" id="UP000294543"/>
    </source>
</evidence>
<evidence type="ECO:0000256" key="1">
    <source>
        <dbReference type="SAM" id="MobiDB-lite"/>
    </source>
</evidence>
<protein>
    <submittedName>
        <fullName evidence="2">Uncharacterized protein</fullName>
    </submittedName>
</protein>
<sequence>MRTFTVTRRPRYEGYDDLHGTARTAPDEFLILVDDAEIGGTYWCSYNPAASAGWGWNDGGLPGESWASWGPRGLSCGHPSREAAEHAQVREYVTDPDGHDRQLTMARAEQQAEQAQRQAEWEAEEERREAERRRERLGDDEPGPTVWKLPAYYALYADSGEVQAVADWLEANGVEDVSGRHEVRVEQRATRRAAVYEVPIWVWNGRSSATTETRVVTIATDPTASRGLTPRQLLQKRDHHGHLSHSLPKR</sequence>
<dbReference type="EMBL" id="SMKP01000253">
    <property type="protein sequence ID" value="TDD08260.1"/>
    <property type="molecule type" value="Genomic_DNA"/>
</dbReference>
<feature type="compositionally biased region" description="Low complexity" evidence="1">
    <location>
        <begin position="107"/>
        <end position="118"/>
    </location>
</feature>
<dbReference type="AlphaFoldDB" id="A0A4R4W594"/>
<name>A0A4R4W594_9ACTN</name>
<dbReference type="RefSeq" id="WP_132518693.1">
    <property type="nucleotide sequence ID" value="NZ_SMKP01000253.1"/>
</dbReference>
<accession>A0A4R4W594</accession>
<feature type="compositionally biased region" description="Basic residues" evidence="1">
    <location>
        <begin position="237"/>
        <end position="250"/>
    </location>
</feature>
<comment type="caution">
    <text evidence="2">The sequence shown here is derived from an EMBL/GenBank/DDBJ whole genome shotgun (WGS) entry which is preliminary data.</text>
</comment>
<proteinExistence type="predicted"/>
<dbReference type="Proteomes" id="UP000294543">
    <property type="component" value="Unassembled WGS sequence"/>
</dbReference>
<feature type="region of interest" description="Disordered" evidence="1">
    <location>
        <begin position="221"/>
        <end position="250"/>
    </location>
</feature>
<organism evidence="2 3">
    <name type="scientific">Nonomuraea diastatica</name>
    <dbReference type="NCBI Taxonomy" id="1848329"/>
    <lineage>
        <taxon>Bacteria</taxon>
        <taxon>Bacillati</taxon>
        <taxon>Actinomycetota</taxon>
        <taxon>Actinomycetes</taxon>
        <taxon>Streptosporangiales</taxon>
        <taxon>Streptosporangiaceae</taxon>
        <taxon>Nonomuraea</taxon>
    </lineage>
</organism>
<keyword evidence="3" id="KW-1185">Reference proteome</keyword>
<feature type="compositionally biased region" description="Basic and acidic residues" evidence="1">
    <location>
        <begin position="125"/>
        <end position="139"/>
    </location>
</feature>
<gene>
    <name evidence="2" type="ORF">E1294_47600</name>
</gene>
<feature type="region of interest" description="Disordered" evidence="1">
    <location>
        <begin position="107"/>
        <end position="141"/>
    </location>
</feature>
<reference evidence="2 3" key="1">
    <citation type="submission" date="2019-03" db="EMBL/GenBank/DDBJ databases">
        <title>Draft genome sequences of novel Actinobacteria.</title>
        <authorList>
            <person name="Sahin N."/>
            <person name="Ay H."/>
            <person name="Saygin H."/>
        </authorList>
    </citation>
    <scope>NUCLEOTIDE SEQUENCE [LARGE SCALE GENOMIC DNA]</scope>
    <source>
        <strain evidence="2 3">KC712</strain>
    </source>
</reference>